<keyword evidence="1 3" id="KW-0808">Transferase</keyword>
<evidence type="ECO:0000313" key="4">
    <source>
        <dbReference type="Proteomes" id="UP000297472"/>
    </source>
</evidence>
<protein>
    <submittedName>
        <fullName evidence="3">Methyltransferase domain-containing protein</fullName>
    </submittedName>
</protein>
<dbReference type="GO" id="GO:0032259">
    <property type="term" value="P:methylation"/>
    <property type="evidence" value="ECO:0007669"/>
    <property type="project" value="UniProtKB-KW"/>
</dbReference>
<dbReference type="InterPro" id="IPR029063">
    <property type="entry name" value="SAM-dependent_MTases_sf"/>
</dbReference>
<evidence type="ECO:0000313" key="3">
    <source>
        <dbReference type="EMBL" id="TFD31729.1"/>
    </source>
</evidence>
<proteinExistence type="predicted"/>
<comment type="caution">
    <text evidence="3">The sequence shown here is derived from an EMBL/GenBank/DDBJ whole genome shotgun (WGS) entry which is preliminary data.</text>
</comment>
<dbReference type="CDD" id="cd02440">
    <property type="entry name" value="AdoMet_MTases"/>
    <property type="match status" value="1"/>
</dbReference>
<dbReference type="AlphaFoldDB" id="A0A4Y8JYB7"/>
<evidence type="ECO:0000256" key="1">
    <source>
        <dbReference type="ARBA" id="ARBA00022679"/>
    </source>
</evidence>
<accession>A0A4Y8JYB7</accession>
<dbReference type="RefSeq" id="WP_134423980.1">
    <property type="nucleotide sequence ID" value="NZ_SOHA01000012.1"/>
</dbReference>
<dbReference type="PANTHER" id="PTHR43861">
    <property type="entry name" value="TRANS-ACONITATE 2-METHYLTRANSFERASE-RELATED"/>
    <property type="match status" value="1"/>
</dbReference>
<gene>
    <name evidence="3" type="ORF">E3T49_05585</name>
</gene>
<dbReference type="SUPFAM" id="SSF53335">
    <property type="entry name" value="S-adenosyl-L-methionine-dependent methyltransferases"/>
    <property type="match status" value="1"/>
</dbReference>
<feature type="domain" description="Methyltransferase" evidence="2">
    <location>
        <begin position="35"/>
        <end position="127"/>
    </location>
</feature>
<name>A0A4Y8JYB7_9MICO</name>
<dbReference type="EMBL" id="SOHA01000012">
    <property type="protein sequence ID" value="TFD31729.1"/>
    <property type="molecule type" value="Genomic_DNA"/>
</dbReference>
<sequence length="194" mass="20993">MDWTEFYDNQAGRAARPVLLQALELCGVDQPGTALDLGCGEGTESRHLLVNGWRVHAFDADPAAEARVKAGLDEDQLGRLAFLQARFEGLGELPAADLVYSGFALPFCDPVAFPGVWAGIRSALKPGAVIAAELFGPHDSWADRADMNFHDRAAVEVLLSGLDVRSLVEDDRPGQSGLGPKHWHVFHIIARNPD</sequence>
<evidence type="ECO:0000259" key="2">
    <source>
        <dbReference type="Pfam" id="PF13649"/>
    </source>
</evidence>
<organism evidence="3 4">
    <name type="scientific">Cryobacterium cryoconiti</name>
    <dbReference type="NCBI Taxonomy" id="1259239"/>
    <lineage>
        <taxon>Bacteria</taxon>
        <taxon>Bacillati</taxon>
        <taxon>Actinomycetota</taxon>
        <taxon>Actinomycetes</taxon>
        <taxon>Micrococcales</taxon>
        <taxon>Microbacteriaceae</taxon>
        <taxon>Cryobacterium</taxon>
    </lineage>
</organism>
<dbReference type="InterPro" id="IPR041698">
    <property type="entry name" value="Methyltransf_25"/>
</dbReference>
<dbReference type="Gene3D" id="3.40.50.150">
    <property type="entry name" value="Vaccinia Virus protein VP39"/>
    <property type="match status" value="1"/>
</dbReference>
<keyword evidence="3" id="KW-0489">Methyltransferase</keyword>
<dbReference type="GO" id="GO:0008168">
    <property type="term" value="F:methyltransferase activity"/>
    <property type="evidence" value="ECO:0007669"/>
    <property type="project" value="UniProtKB-KW"/>
</dbReference>
<reference evidence="3 4" key="1">
    <citation type="submission" date="2019-03" db="EMBL/GenBank/DDBJ databases">
        <title>Genomics of glacier-inhabiting Cryobacterium strains.</title>
        <authorList>
            <person name="Liu Q."/>
            <person name="Xin Y.-H."/>
        </authorList>
    </citation>
    <scope>NUCLEOTIDE SEQUENCE [LARGE SCALE GENOMIC DNA]</scope>
    <source>
        <strain evidence="3 4">TMT1-51</strain>
    </source>
</reference>
<dbReference type="OrthoDB" id="9804312at2"/>
<keyword evidence="4" id="KW-1185">Reference proteome</keyword>
<dbReference type="Proteomes" id="UP000297472">
    <property type="component" value="Unassembled WGS sequence"/>
</dbReference>
<dbReference type="Pfam" id="PF13649">
    <property type="entry name" value="Methyltransf_25"/>
    <property type="match status" value="1"/>
</dbReference>